<reference evidence="4" key="1">
    <citation type="submission" date="2017-05" db="EMBL/GenBank/DDBJ databases">
        <title>Whole-genome analysis of human papillomavirus genotypes 52 and 58 isolated from Japanese women with cervical intraepithelial neoplasia and invasive cervical cancer.</title>
        <authorList>
            <person name="Tenjimbayashi Y."/>
            <person name="Onuki M."/>
            <person name="Hirose Y."/>
            <person name="Iwata T."/>
            <person name="Matsumoto K."/>
            <person name="Kukimoto I."/>
        </authorList>
    </citation>
    <scope>NUCLEOTIDE SEQUENCE</scope>
    <source>
        <strain evidence="4">K0035</strain>
    </source>
</reference>
<accession>A0A224ARZ6</accession>
<dbReference type="EMBL" id="LC270047">
    <property type="protein sequence ID" value="BBA19747.1"/>
    <property type="molecule type" value="Genomic_DNA"/>
</dbReference>
<keyword evidence="3" id="KW-0244">Early protein</keyword>
<name>A0A224ARZ6_HPV52</name>
<evidence type="ECO:0000256" key="2">
    <source>
        <dbReference type="ARBA" id="ARBA00017217"/>
    </source>
</evidence>
<dbReference type="InterPro" id="IPR004270">
    <property type="entry name" value="Papilloma_E5_alpha"/>
</dbReference>
<protein>
    <recommendedName>
        <fullName evidence="2">Probable protein E5</fullName>
    </recommendedName>
</protein>
<sequence length="75" mass="8725">MLGLFVFCFIVLMVFCAVLRPLLLSISVYAQVLVLVLLLWVSIGSPFKVFFLYLLFLYFPMFCIHCHAQYLAQLQ</sequence>
<evidence type="ECO:0000313" key="4">
    <source>
        <dbReference type="EMBL" id="BBA19747.1"/>
    </source>
</evidence>
<organism evidence="4">
    <name type="scientific">Human papillomavirus 52</name>
    <dbReference type="NCBI Taxonomy" id="10618"/>
    <lineage>
        <taxon>Viruses</taxon>
        <taxon>Monodnaviria</taxon>
        <taxon>Shotokuvirae</taxon>
        <taxon>Cossaviricota</taxon>
        <taxon>Papovaviricetes</taxon>
        <taxon>Zurhausenvirales</taxon>
        <taxon>Papillomaviridae</taxon>
        <taxon>Firstpapillomavirinae</taxon>
        <taxon>Alphapapillomavirus</taxon>
        <taxon>Alphapapillomavirus 9</taxon>
    </lineage>
</organism>
<organismHost>
    <name type="scientific">Homo sapiens</name>
    <name type="common">Human</name>
    <dbReference type="NCBI Taxonomy" id="9606"/>
</organismHost>
<comment type="similarity">
    <text evidence="1">Belongs to the papillomaviridae E5 protein family.</text>
</comment>
<evidence type="ECO:0000256" key="3">
    <source>
        <dbReference type="ARBA" id="ARBA00022518"/>
    </source>
</evidence>
<dbReference type="Pfam" id="PF03025">
    <property type="entry name" value="Papilloma_E5"/>
    <property type="match status" value="1"/>
</dbReference>
<gene>
    <name evidence="4" type="primary">E5</name>
</gene>
<proteinExistence type="inferred from homology"/>
<evidence type="ECO:0000256" key="1">
    <source>
        <dbReference type="ARBA" id="ARBA00006650"/>
    </source>
</evidence>